<proteinExistence type="predicted"/>
<dbReference type="Proteomes" id="UP000517765">
    <property type="component" value="Unassembled WGS sequence"/>
</dbReference>
<feature type="modified residue" description="4-aspartylphosphate" evidence="5">
    <location>
        <position position="60"/>
    </location>
</feature>
<protein>
    <submittedName>
        <fullName evidence="8 9">Response regulator</fullName>
    </submittedName>
</protein>
<dbReference type="Pfam" id="PF00196">
    <property type="entry name" value="GerE"/>
    <property type="match status" value="1"/>
</dbReference>
<dbReference type="PROSITE" id="PS50043">
    <property type="entry name" value="HTH_LUXR_2"/>
    <property type="match status" value="1"/>
</dbReference>
<dbReference type="CDD" id="cd06170">
    <property type="entry name" value="LuxR_C_like"/>
    <property type="match status" value="1"/>
</dbReference>
<gene>
    <name evidence="9" type="ORF">FNX44_019655</name>
    <name evidence="8" type="ORF">H3147_13195</name>
</gene>
<dbReference type="SMART" id="SM00448">
    <property type="entry name" value="REC"/>
    <property type="match status" value="1"/>
</dbReference>
<evidence type="ECO:0000313" key="10">
    <source>
        <dbReference type="Proteomes" id="UP000320857"/>
    </source>
</evidence>
<evidence type="ECO:0000259" key="7">
    <source>
        <dbReference type="PROSITE" id="PS50110"/>
    </source>
</evidence>
<keyword evidence="3" id="KW-0238">DNA-binding</keyword>
<evidence type="ECO:0000256" key="5">
    <source>
        <dbReference type="PROSITE-ProRule" id="PRU00169"/>
    </source>
</evidence>
<dbReference type="SUPFAM" id="SSF46894">
    <property type="entry name" value="C-terminal effector domain of the bipartite response regulators"/>
    <property type="match status" value="1"/>
</dbReference>
<reference evidence="11" key="2">
    <citation type="submission" date="2020-05" db="EMBL/GenBank/DDBJ databases">
        <title>Classification of alakaliphilic streptomycetes isolated from an alkaline soil next to Lonar Crater, India and a proposal for the recognition of Streptomyces alkaliterrae sp. nov.</title>
        <authorList>
            <person name="Golinska P."/>
        </authorList>
    </citation>
    <scope>NUCLEOTIDE SEQUENCE [LARGE SCALE GENOMIC DNA]</scope>
    <source>
        <strain evidence="11">OF8</strain>
    </source>
</reference>
<feature type="domain" description="HTH luxR-type" evidence="6">
    <location>
        <begin position="157"/>
        <end position="222"/>
    </location>
</feature>
<dbReference type="PROSITE" id="PS50110">
    <property type="entry name" value="RESPONSE_REGULATORY"/>
    <property type="match status" value="1"/>
</dbReference>
<evidence type="ECO:0000313" key="11">
    <source>
        <dbReference type="Proteomes" id="UP000517765"/>
    </source>
</evidence>
<dbReference type="InterPro" id="IPR016032">
    <property type="entry name" value="Sig_transdc_resp-reg_C-effctor"/>
</dbReference>
<dbReference type="PROSITE" id="PS00622">
    <property type="entry name" value="HTH_LUXR_1"/>
    <property type="match status" value="1"/>
</dbReference>
<keyword evidence="1 5" id="KW-0597">Phosphoprotein</keyword>
<dbReference type="PRINTS" id="PR00038">
    <property type="entry name" value="HTHLUXR"/>
</dbReference>
<reference evidence="8" key="3">
    <citation type="journal article" name="Syst. Appl. Microbiol.">
        <title>Streptomyces alkaliterrae sp. nov., isolated from an alkaline soil, and emended descriptions of Streptomyces alkaliphilus, Streptomyces calidiresistens and Streptomyces durbertensis.</title>
        <authorList>
            <person name="Swiecimska M."/>
            <person name="Golinska P."/>
            <person name="Nouioui I."/>
            <person name="Wypij M."/>
            <person name="Rai M."/>
            <person name="Sangal V."/>
            <person name="Goodfellow M."/>
        </authorList>
    </citation>
    <scope>NUCLEOTIDE SEQUENCE</scope>
    <source>
        <strain evidence="8">OF8</strain>
    </source>
</reference>
<dbReference type="PANTHER" id="PTHR43214:SF24">
    <property type="entry name" value="TRANSCRIPTIONAL REGULATORY PROTEIN NARL-RELATED"/>
    <property type="match status" value="1"/>
</dbReference>
<evidence type="ECO:0000313" key="8">
    <source>
        <dbReference type="EMBL" id="MBB1259782.1"/>
    </source>
</evidence>
<organism evidence="9 10">
    <name type="scientific">Streptomyces alkaliterrae</name>
    <dbReference type="NCBI Taxonomy" id="2213162"/>
    <lineage>
        <taxon>Bacteria</taxon>
        <taxon>Bacillati</taxon>
        <taxon>Actinomycetota</taxon>
        <taxon>Actinomycetes</taxon>
        <taxon>Kitasatosporales</taxon>
        <taxon>Streptomycetaceae</taxon>
        <taxon>Streptomyces</taxon>
    </lineage>
</organism>
<dbReference type="AlphaFoldDB" id="A0A5P0YUS3"/>
<keyword evidence="4" id="KW-0804">Transcription</keyword>
<dbReference type="GO" id="GO:0000160">
    <property type="term" value="P:phosphorelay signal transduction system"/>
    <property type="evidence" value="ECO:0007669"/>
    <property type="project" value="InterPro"/>
</dbReference>
<dbReference type="InterPro" id="IPR000792">
    <property type="entry name" value="Tscrpt_reg_LuxR_C"/>
</dbReference>
<dbReference type="Gene3D" id="3.40.50.2300">
    <property type="match status" value="1"/>
</dbReference>
<dbReference type="EMBL" id="VJYK02000233">
    <property type="protein sequence ID" value="MQS04048.1"/>
    <property type="molecule type" value="Genomic_DNA"/>
</dbReference>
<dbReference type="InterPro" id="IPR011006">
    <property type="entry name" value="CheY-like_superfamily"/>
</dbReference>
<comment type="caution">
    <text evidence="9">The sequence shown here is derived from an EMBL/GenBank/DDBJ whole genome shotgun (WGS) entry which is preliminary data.</text>
</comment>
<dbReference type="GO" id="GO:0003677">
    <property type="term" value="F:DNA binding"/>
    <property type="evidence" value="ECO:0007669"/>
    <property type="project" value="UniProtKB-KW"/>
</dbReference>
<evidence type="ECO:0000256" key="2">
    <source>
        <dbReference type="ARBA" id="ARBA00023015"/>
    </source>
</evidence>
<accession>A0A5P0YUS3</accession>
<evidence type="ECO:0000256" key="1">
    <source>
        <dbReference type="ARBA" id="ARBA00022553"/>
    </source>
</evidence>
<keyword evidence="10" id="KW-1185">Reference proteome</keyword>
<name>A0A5P0YUS3_9ACTN</name>
<dbReference type="SUPFAM" id="SSF52172">
    <property type="entry name" value="CheY-like"/>
    <property type="match status" value="1"/>
</dbReference>
<dbReference type="OrthoDB" id="9808843at2"/>
<sequence length="224" mass="23635">MGDSGQPVRVLLVDDDALVRAGLRLMLRGADDLTVVGEVSDGDQVVPAVRELAPDVVLMDIRMPVQDGIAATRELVGAGAERPPRVLVLTTFGSESTVLEAVRAGAAGYLLKDTEPEEIVEAVRRAAAGEPVLSPAVARTLMRHAAATATDSRASQARTRLAVLSDREREVAAAVADGLSNTEIAERLYMSVGTVKAHLSSALSKLDLDNRVQLALLAHDATDR</sequence>
<dbReference type="Proteomes" id="UP000320857">
    <property type="component" value="Unassembled WGS sequence"/>
</dbReference>
<evidence type="ECO:0000313" key="9">
    <source>
        <dbReference type="EMBL" id="MQS04048.1"/>
    </source>
</evidence>
<dbReference type="InterPro" id="IPR039420">
    <property type="entry name" value="WalR-like"/>
</dbReference>
<keyword evidence="2" id="KW-0805">Transcription regulation</keyword>
<dbReference type="PANTHER" id="PTHR43214">
    <property type="entry name" value="TWO-COMPONENT RESPONSE REGULATOR"/>
    <property type="match status" value="1"/>
</dbReference>
<reference evidence="9 10" key="1">
    <citation type="submission" date="2019-10" db="EMBL/GenBank/DDBJ databases">
        <title>Streptomyces sp. nov., a novel actinobacterium isolated from alkaline environment.</title>
        <authorList>
            <person name="Golinska P."/>
        </authorList>
    </citation>
    <scope>NUCLEOTIDE SEQUENCE [LARGE SCALE GENOMIC DNA]</scope>
    <source>
        <strain evidence="9 10">OF1</strain>
    </source>
</reference>
<feature type="domain" description="Response regulatory" evidence="7">
    <location>
        <begin position="9"/>
        <end position="127"/>
    </location>
</feature>
<dbReference type="InterPro" id="IPR058245">
    <property type="entry name" value="NreC/VraR/RcsB-like_REC"/>
</dbReference>
<dbReference type="EMBL" id="JABJXA010000066">
    <property type="protein sequence ID" value="MBB1259782.1"/>
    <property type="molecule type" value="Genomic_DNA"/>
</dbReference>
<evidence type="ECO:0000256" key="4">
    <source>
        <dbReference type="ARBA" id="ARBA00023163"/>
    </source>
</evidence>
<dbReference type="GO" id="GO:0006355">
    <property type="term" value="P:regulation of DNA-templated transcription"/>
    <property type="evidence" value="ECO:0007669"/>
    <property type="project" value="InterPro"/>
</dbReference>
<dbReference type="SMART" id="SM00421">
    <property type="entry name" value="HTH_LUXR"/>
    <property type="match status" value="1"/>
</dbReference>
<evidence type="ECO:0000256" key="3">
    <source>
        <dbReference type="ARBA" id="ARBA00023125"/>
    </source>
</evidence>
<dbReference type="CDD" id="cd17535">
    <property type="entry name" value="REC_NarL-like"/>
    <property type="match status" value="1"/>
</dbReference>
<dbReference type="InterPro" id="IPR001789">
    <property type="entry name" value="Sig_transdc_resp-reg_receiver"/>
</dbReference>
<evidence type="ECO:0000259" key="6">
    <source>
        <dbReference type="PROSITE" id="PS50043"/>
    </source>
</evidence>
<dbReference type="Pfam" id="PF00072">
    <property type="entry name" value="Response_reg"/>
    <property type="match status" value="1"/>
</dbReference>